<keyword evidence="4" id="KW-0560">Oxidoreductase</keyword>
<dbReference type="UniPathway" id="UPA00261">
    <property type="reaction ID" value="UER00374"/>
</dbReference>
<evidence type="ECO:0000259" key="9">
    <source>
        <dbReference type="Pfam" id="PF00171"/>
    </source>
</evidence>
<dbReference type="GO" id="GO:0004657">
    <property type="term" value="F:proline dehydrogenase activity"/>
    <property type="evidence" value="ECO:0007669"/>
    <property type="project" value="UniProtKB-ARBA"/>
</dbReference>
<organism evidence="10">
    <name type="scientific">uncultured spirochete</name>
    <dbReference type="NCBI Taxonomy" id="156406"/>
    <lineage>
        <taxon>Bacteria</taxon>
        <taxon>Pseudomonadati</taxon>
        <taxon>Spirochaetota</taxon>
        <taxon>Spirochaetia</taxon>
        <taxon>Spirochaetales</taxon>
        <taxon>environmental samples</taxon>
    </lineage>
</organism>
<dbReference type="PANTHER" id="PTHR42862:SF1">
    <property type="entry name" value="DELTA-1-PYRROLINE-5-CARBOXYLATE DEHYDROGENASE 2, ISOFORM A-RELATED"/>
    <property type="match status" value="1"/>
</dbReference>
<dbReference type="PANTHER" id="PTHR42862">
    <property type="entry name" value="DELTA-1-PYRROLINE-5-CARBOXYLATE DEHYDROGENASE 1, ISOFORM A-RELATED"/>
    <property type="match status" value="1"/>
</dbReference>
<keyword evidence="6" id="KW-0642">Proline metabolism</keyword>
<dbReference type="Pfam" id="PF00171">
    <property type="entry name" value="Aldedh"/>
    <property type="match status" value="1"/>
</dbReference>
<dbReference type="CDD" id="cd07123">
    <property type="entry name" value="ALDH_F4-17_P5CDH"/>
    <property type="match status" value="1"/>
</dbReference>
<dbReference type="AlphaFoldDB" id="A0A3P3XHU3"/>
<accession>A0A3P3XHU3</accession>
<evidence type="ECO:0000256" key="1">
    <source>
        <dbReference type="ARBA" id="ARBA00004786"/>
    </source>
</evidence>
<reference evidence="10" key="1">
    <citation type="submission" date="2017-02" db="EMBL/GenBank/DDBJ databases">
        <authorList>
            <person name="Regsiter A."/>
            <person name="William W."/>
        </authorList>
    </citation>
    <scope>NUCLEOTIDE SEQUENCE</scope>
    <source>
        <strain evidence="10">Bib</strain>
    </source>
</reference>
<dbReference type="PROSITE" id="PS00070">
    <property type="entry name" value="ALDEHYDE_DEHYDR_CYS"/>
    <property type="match status" value="1"/>
</dbReference>
<protein>
    <recommendedName>
        <fullName evidence="7">L-glutamate gamma-semialdehyde dehydrogenase</fullName>
        <ecNumber evidence="3">1.2.1.88</ecNumber>
    </recommendedName>
    <alternativeName>
        <fullName evidence="7">L-glutamate gamma-semialdehyde dehydrogenase</fullName>
    </alternativeName>
</protein>
<dbReference type="GO" id="GO:0003842">
    <property type="term" value="F:L-glutamate gamma-semialdehyde dehydrogenase activity"/>
    <property type="evidence" value="ECO:0007669"/>
    <property type="project" value="UniProtKB-EC"/>
</dbReference>
<dbReference type="GO" id="GO:0009898">
    <property type="term" value="C:cytoplasmic side of plasma membrane"/>
    <property type="evidence" value="ECO:0007669"/>
    <property type="project" value="TreeGrafter"/>
</dbReference>
<comment type="similarity">
    <text evidence="2">Belongs to the aldehyde dehydrogenase family.</text>
</comment>
<dbReference type="Gene3D" id="3.40.309.10">
    <property type="entry name" value="Aldehyde Dehydrogenase, Chain A, domain 2"/>
    <property type="match status" value="1"/>
</dbReference>
<name>A0A3P3XHU3_9SPIR</name>
<evidence type="ECO:0000256" key="3">
    <source>
        <dbReference type="ARBA" id="ARBA00012884"/>
    </source>
</evidence>
<evidence type="ECO:0000256" key="8">
    <source>
        <dbReference type="ARBA" id="ARBA00048142"/>
    </source>
</evidence>
<evidence type="ECO:0000256" key="7">
    <source>
        <dbReference type="ARBA" id="ARBA00032259"/>
    </source>
</evidence>
<dbReference type="InterPro" id="IPR016160">
    <property type="entry name" value="Ald_DH_CS_CYS"/>
</dbReference>
<dbReference type="InterPro" id="IPR016161">
    <property type="entry name" value="Ald_DH/histidinol_DH"/>
</dbReference>
<proteinExistence type="inferred from homology"/>
<dbReference type="InterPro" id="IPR016162">
    <property type="entry name" value="Ald_DH_N"/>
</dbReference>
<dbReference type="FunFam" id="3.40.605.10:FF:000006">
    <property type="entry name" value="1-pyrroline-5-carboxylate dehydrogenase"/>
    <property type="match status" value="1"/>
</dbReference>
<dbReference type="FunFam" id="3.40.309.10:FF:000005">
    <property type="entry name" value="1-pyrroline-5-carboxylate dehydrogenase 1"/>
    <property type="match status" value="1"/>
</dbReference>
<evidence type="ECO:0000256" key="4">
    <source>
        <dbReference type="ARBA" id="ARBA00023002"/>
    </source>
</evidence>
<dbReference type="SUPFAM" id="SSF53720">
    <property type="entry name" value="ALDH-like"/>
    <property type="match status" value="1"/>
</dbReference>
<evidence type="ECO:0000256" key="5">
    <source>
        <dbReference type="ARBA" id="ARBA00023027"/>
    </source>
</evidence>
<dbReference type="InterPro" id="IPR015590">
    <property type="entry name" value="Aldehyde_DH_dom"/>
</dbReference>
<dbReference type="EC" id="1.2.1.88" evidence="3"/>
<dbReference type="Gene3D" id="3.40.605.10">
    <property type="entry name" value="Aldehyde Dehydrogenase, Chain A, domain 1"/>
    <property type="match status" value="1"/>
</dbReference>
<keyword evidence="5" id="KW-0520">NAD</keyword>
<dbReference type="GO" id="GO:0010133">
    <property type="term" value="P:L-proline catabolic process to L-glutamate"/>
    <property type="evidence" value="ECO:0007669"/>
    <property type="project" value="UniProtKB-UniPathway"/>
</dbReference>
<evidence type="ECO:0000256" key="2">
    <source>
        <dbReference type="ARBA" id="ARBA00009986"/>
    </source>
</evidence>
<dbReference type="EMBL" id="FWDM01000017">
    <property type="protein sequence ID" value="SLM12282.1"/>
    <property type="molecule type" value="Genomic_DNA"/>
</dbReference>
<dbReference type="InterPro" id="IPR050485">
    <property type="entry name" value="Proline_metab_enzyme"/>
</dbReference>
<feature type="domain" description="Aldehyde dehydrogenase" evidence="9">
    <location>
        <begin position="56"/>
        <end position="513"/>
    </location>
</feature>
<evidence type="ECO:0000256" key="6">
    <source>
        <dbReference type="ARBA" id="ARBA00023062"/>
    </source>
</evidence>
<dbReference type="InterPro" id="IPR016163">
    <property type="entry name" value="Ald_DH_C"/>
</dbReference>
<dbReference type="NCBIfam" id="TIGR01236">
    <property type="entry name" value="D1pyr5carbox1"/>
    <property type="match status" value="1"/>
</dbReference>
<sequence>MNNGIFHIPRPVNEPVFNYAPGSPERAALKQEIERLRKDRMDIPLIIGGKEVRTEKTAPIRRPDAHNEVLGVYHIAGEEEARMAIKAALDAKAEWAALPWEERAAVFLRAAELISVKYRALMDAATMLCQSKTAHQAEIDAVCEVIDFLRFNPWYMEQIYNQQPDNAKGEWNRSAYRPLEGFVYAVTPFNFTSIAANLPTAPAMMGNVVVWKPASNAVYSNYMLMKLYMEAGLPPGVINFLPGSGGAISNVVLSSPDFAGFHFTGSTEVFRSLWKQISSNLEQYYVYPRIVGETGGKDFIFIDPSAELANTVTAVVRGAFEYQGQKCSAASRLYIPASRSKEFIDALVAEISAIPMGEITDFRNFVGAVIDEAAFNTICGYIERARTSGEAKVIAGGACDKSRGWFIEPTLILTENPRSESMVNEIFGPVLTAYVYDDHDMEAAYRLVDSTSPYGLTGAIMATDRQRINRALLALQNAAGNLYINDKPTGAVVGRQPFGGARASGTNDKAGSYLNLLRWVSAVAIKENFAPPSSWRYPFMLGDD</sequence>
<dbReference type="InterPro" id="IPR005931">
    <property type="entry name" value="P5CDH/ALDH4A1"/>
</dbReference>
<gene>
    <name evidence="10" type="ORF">SPIROBIBN47_240040</name>
</gene>
<evidence type="ECO:0000313" key="10">
    <source>
        <dbReference type="EMBL" id="SLM12282.1"/>
    </source>
</evidence>
<comment type="pathway">
    <text evidence="1">Amino-acid degradation; L-proline degradation into L-glutamate; L-glutamate from L-proline: step 2/2.</text>
</comment>
<comment type="catalytic activity">
    <reaction evidence="8">
        <text>L-glutamate 5-semialdehyde + NAD(+) + H2O = L-glutamate + NADH + 2 H(+)</text>
        <dbReference type="Rhea" id="RHEA:30235"/>
        <dbReference type="ChEBI" id="CHEBI:15377"/>
        <dbReference type="ChEBI" id="CHEBI:15378"/>
        <dbReference type="ChEBI" id="CHEBI:29985"/>
        <dbReference type="ChEBI" id="CHEBI:57540"/>
        <dbReference type="ChEBI" id="CHEBI:57945"/>
        <dbReference type="ChEBI" id="CHEBI:58066"/>
        <dbReference type="EC" id="1.2.1.88"/>
    </reaction>
</comment>